<keyword evidence="1" id="KW-0378">Hydrolase</keyword>
<feature type="domain" description="Phosphatidic acid phosphatase type 2/haloperoxidase" evidence="3">
    <location>
        <begin position="131"/>
        <end position="228"/>
    </location>
</feature>
<dbReference type="Proteomes" id="UP000326396">
    <property type="component" value="Linkage Group LG5"/>
</dbReference>
<evidence type="ECO:0000256" key="1">
    <source>
        <dbReference type="ARBA" id="ARBA00022801"/>
    </source>
</evidence>
<dbReference type="AlphaFoldDB" id="A0A5N6MK96"/>
<dbReference type="OrthoDB" id="302705at2759"/>
<dbReference type="EMBL" id="SZYD01000015">
    <property type="protein sequence ID" value="KAD3640745.1"/>
    <property type="molecule type" value="Genomic_DNA"/>
</dbReference>
<dbReference type="GO" id="GO:0008610">
    <property type="term" value="P:lipid biosynthetic process"/>
    <property type="evidence" value="ECO:0007669"/>
    <property type="project" value="TreeGrafter"/>
</dbReference>
<organism evidence="4 5">
    <name type="scientific">Mikania micrantha</name>
    <name type="common">bitter vine</name>
    <dbReference type="NCBI Taxonomy" id="192012"/>
    <lineage>
        <taxon>Eukaryota</taxon>
        <taxon>Viridiplantae</taxon>
        <taxon>Streptophyta</taxon>
        <taxon>Embryophyta</taxon>
        <taxon>Tracheophyta</taxon>
        <taxon>Spermatophyta</taxon>
        <taxon>Magnoliopsida</taxon>
        <taxon>eudicotyledons</taxon>
        <taxon>Gunneridae</taxon>
        <taxon>Pentapetalae</taxon>
        <taxon>asterids</taxon>
        <taxon>campanulids</taxon>
        <taxon>Asterales</taxon>
        <taxon>Asteraceae</taxon>
        <taxon>Asteroideae</taxon>
        <taxon>Heliantheae alliance</taxon>
        <taxon>Eupatorieae</taxon>
        <taxon>Mikania</taxon>
    </lineage>
</organism>
<name>A0A5N6MK96_9ASTR</name>
<sequence length="274" mass="29859">MFPSAMAILTTPPPISNQFHKLEIRRRFPFSSPTFLTLNLKDSEVDYRKPVRVSKPMAAGIIDGVGGGDEHVSPAISALEQEALVENGDVSFHQTAGGLQAIVNRLSKWIVALAFGGLLLLRHDGLALWAAMGSVINMMLSVILKKIFKQERPVSRSSSTHGMPSSHAQAIFYTIVFVIFSVVKWQGVNAVAAILSMFVVATGSYFSWLRVSQRNHTTIQVVVGAIVGNCDSEELMSPVVSALEHESLIDDDGASLLHFIIQLVRCTQSFGSYC</sequence>
<dbReference type="SUPFAM" id="SSF48317">
    <property type="entry name" value="Acid phosphatase/Vanadium-dependent haloperoxidase"/>
    <property type="match status" value="1"/>
</dbReference>
<keyword evidence="2" id="KW-1133">Transmembrane helix</keyword>
<gene>
    <name evidence="4" type="ORF">E3N88_29968</name>
</gene>
<dbReference type="GO" id="GO:0006487">
    <property type="term" value="P:protein N-linked glycosylation"/>
    <property type="evidence" value="ECO:0007669"/>
    <property type="project" value="TreeGrafter"/>
</dbReference>
<protein>
    <recommendedName>
        <fullName evidence="3">Phosphatidic acid phosphatase type 2/haloperoxidase domain-containing protein</fullName>
    </recommendedName>
</protein>
<dbReference type="Pfam" id="PF01569">
    <property type="entry name" value="PAP2"/>
    <property type="match status" value="1"/>
</dbReference>
<evidence type="ECO:0000313" key="5">
    <source>
        <dbReference type="Proteomes" id="UP000326396"/>
    </source>
</evidence>
<dbReference type="InterPro" id="IPR000326">
    <property type="entry name" value="PAP2/HPO"/>
</dbReference>
<dbReference type="PANTHER" id="PTHR11247:SF40">
    <property type="entry name" value="LIPID PHOSPHATE PHOSPHATASE EPSILON 1, CHLOROPLASTIC"/>
    <property type="match status" value="1"/>
</dbReference>
<dbReference type="GO" id="GO:0005789">
    <property type="term" value="C:endoplasmic reticulum membrane"/>
    <property type="evidence" value="ECO:0007669"/>
    <property type="project" value="TreeGrafter"/>
</dbReference>
<feature type="transmembrane region" description="Helical" evidence="2">
    <location>
        <begin position="189"/>
        <end position="209"/>
    </location>
</feature>
<accession>A0A5N6MK96</accession>
<keyword evidence="2" id="KW-0472">Membrane</keyword>
<comment type="caution">
    <text evidence="4">The sequence shown here is derived from an EMBL/GenBank/DDBJ whole genome shotgun (WGS) entry which is preliminary data.</text>
</comment>
<proteinExistence type="predicted"/>
<keyword evidence="2" id="KW-0812">Transmembrane</keyword>
<evidence type="ECO:0000313" key="4">
    <source>
        <dbReference type="EMBL" id="KAD3640745.1"/>
    </source>
</evidence>
<feature type="transmembrane region" description="Helical" evidence="2">
    <location>
        <begin position="165"/>
        <end position="183"/>
    </location>
</feature>
<keyword evidence="5" id="KW-1185">Reference proteome</keyword>
<dbReference type="InterPro" id="IPR036938">
    <property type="entry name" value="PAP2/HPO_sf"/>
</dbReference>
<evidence type="ECO:0000256" key="2">
    <source>
        <dbReference type="SAM" id="Phobius"/>
    </source>
</evidence>
<dbReference type="GO" id="GO:0047874">
    <property type="term" value="F:dolichyldiphosphatase activity"/>
    <property type="evidence" value="ECO:0007669"/>
    <property type="project" value="TreeGrafter"/>
</dbReference>
<dbReference type="PANTHER" id="PTHR11247">
    <property type="entry name" value="PALMITOYL-PROTEIN THIOESTERASE/DOLICHYLDIPHOSPHATASE 1"/>
    <property type="match status" value="1"/>
</dbReference>
<evidence type="ECO:0000259" key="3">
    <source>
        <dbReference type="Pfam" id="PF01569"/>
    </source>
</evidence>
<reference evidence="4 5" key="1">
    <citation type="submission" date="2019-05" db="EMBL/GenBank/DDBJ databases">
        <title>Mikania micrantha, genome provides insights into the molecular mechanism of rapid growth.</title>
        <authorList>
            <person name="Liu B."/>
        </authorList>
    </citation>
    <scope>NUCLEOTIDE SEQUENCE [LARGE SCALE GENOMIC DNA]</scope>
    <source>
        <strain evidence="4">NLD-2019</strain>
        <tissue evidence="4">Leaf</tissue>
    </source>
</reference>
<feature type="transmembrane region" description="Helical" evidence="2">
    <location>
        <begin position="126"/>
        <end position="144"/>
    </location>
</feature>